<organism evidence="2 3">
    <name type="scientific">Brevibacterium pityocampae</name>
    <dbReference type="NCBI Taxonomy" id="506594"/>
    <lineage>
        <taxon>Bacteria</taxon>
        <taxon>Bacillati</taxon>
        <taxon>Actinomycetota</taxon>
        <taxon>Actinomycetes</taxon>
        <taxon>Micrococcales</taxon>
        <taxon>Brevibacteriaceae</taxon>
        <taxon>Brevibacterium</taxon>
    </lineage>
</organism>
<protein>
    <submittedName>
        <fullName evidence="2">Uncharacterized protein</fullName>
    </submittedName>
</protein>
<sequence length="248" mass="26074">MTVDVPQLKVMSVRQRFLTVPAAAACALLALTGCEATGTERPDPRPSVSPEVATPVETPDSAPAITLVDVSPGGPVEGDPVWSGLQTASADGEDAYLDVYVHSYQEPSAEGEVTLTPSTPDSVSITLPAEAVDAERAPFYRILGTFAVTEVGSSAYTLESVSTDEIAEVRPTGPSTEERCTAEDANERIEQAAQQLADDPGSREELRLLWASAPEVWWGIQRTAATLGDSEGEAAGDFLTEACGQHLG</sequence>
<evidence type="ECO:0000256" key="1">
    <source>
        <dbReference type="SAM" id="MobiDB-lite"/>
    </source>
</evidence>
<comment type="caution">
    <text evidence="2">The sequence shown here is derived from an EMBL/GenBank/DDBJ whole genome shotgun (WGS) entry which is preliminary data.</text>
</comment>
<keyword evidence="3" id="KW-1185">Reference proteome</keyword>
<reference evidence="3" key="1">
    <citation type="journal article" date="2019" name="Int. J. Syst. Evol. Microbiol.">
        <title>The Global Catalogue of Microorganisms (GCM) 10K type strain sequencing project: providing services to taxonomists for standard genome sequencing and annotation.</title>
        <authorList>
            <consortium name="The Broad Institute Genomics Platform"/>
            <consortium name="The Broad Institute Genome Sequencing Center for Infectious Disease"/>
            <person name="Wu L."/>
            <person name="Ma J."/>
        </authorList>
    </citation>
    <scope>NUCLEOTIDE SEQUENCE [LARGE SCALE GENOMIC DNA]</scope>
    <source>
        <strain evidence="3">JCM 17808</strain>
    </source>
</reference>
<dbReference type="RefSeq" id="WP_345029847.1">
    <property type="nucleotide sequence ID" value="NZ_BAABGL010000003.1"/>
</dbReference>
<gene>
    <name evidence="2" type="ORF">GCM10023167_06680</name>
</gene>
<dbReference type="Proteomes" id="UP001500642">
    <property type="component" value="Unassembled WGS sequence"/>
</dbReference>
<feature type="region of interest" description="Disordered" evidence="1">
    <location>
        <begin position="37"/>
        <end position="58"/>
    </location>
</feature>
<proteinExistence type="predicted"/>
<accession>A0ABP8J504</accession>
<name>A0ABP8J504_9MICO</name>
<evidence type="ECO:0000313" key="2">
    <source>
        <dbReference type="EMBL" id="GAA4385171.1"/>
    </source>
</evidence>
<dbReference type="EMBL" id="BAABGL010000003">
    <property type="protein sequence ID" value="GAA4385171.1"/>
    <property type="molecule type" value="Genomic_DNA"/>
</dbReference>
<evidence type="ECO:0000313" key="3">
    <source>
        <dbReference type="Proteomes" id="UP001500642"/>
    </source>
</evidence>